<comment type="caution">
    <text evidence="1">The sequence shown here is derived from an EMBL/GenBank/DDBJ whole genome shotgun (WGS) entry which is preliminary data.</text>
</comment>
<proteinExistence type="predicted"/>
<organism evidence="1 2">
    <name type="scientific">Dryococelus australis</name>
    <dbReference type="NCBI Taxonomy" id="614101"/>
    <lineage>
        <taxon>Eukaryota</taxon>
        <taxon>Metazoa</taxon>
        <taxon>Ecdysozoa</taxon>
        <taxon>Arthropoda</taxon>
        <taxon>Hexapoda</taxon>
        <taxon>Insecta</taxon>
        <taxon>Pterygota</taxon>
        <taxon>Neoptera</taxon>
        <taxon>Polyneoptera</taxon>
        <taxon>Phasmatodea</taxon>
        <taxon>Verophasmatodea</taxon>
        <taxon>Anareolatae</taxon>
        <taxon>Phasmatidae</taxon>
        <taxon>Eurycanthinae</taxon>
        <taxon>Dryococelus</taxon>
    </lineage>
</organism>
<accession>A0ABQ9HF38</accession>
<gene>
    <name evidence="1" type="ORF">PR048_014664</name>
</gene>
<evidence type="ECO:0000313" key="2">
    <source>
        <dbReference type="Proteomes" id="UP001159363"/>
    </source>
</evidence>
<dbReference type="Proteomes" id="UP001159363">
    <property type="component" value="Chromosome 4"/>
</dbReference>
<keyword evidence="2" id="KW-1185">Reference proteome</keyword>
<reference evidence="1 2" key="1">
    <citation type="submission" date="2023-02" db="EMBL/GenBank/DDBJ databases">
        <title>LHISI_Scaffold_Assembly.</title>
        <authorList>
            <person name="Stuart O.P."/>
            <person name="Cleave R."/>
            <person name="Magrath M.J.L."/>
            <person name="Mikheyev A.S."/>
        </authorList>
    </citation>
    <scope>NUCLEOTIDE SEQUENCE [LARGE SCALE GENOMIC DNA]</scope>
    <source>
        <strain evidence="1">Daus_M_001</strain>
        <tissue evidence="1">Leg muscle</tissue>
    </source>
</reference>
<dbReference type="EMBL" id="JARBHB010000005">
    <property type="protein sequence ID" value="KAJ8882850.1"/>
    <property type="molecule type" value="Genomic_DNA"/>
</dbReference>
<evidence type="ECO:0000313" key="1">
    <source>
        <dbReference type="EMBL" id="KAJ8882850.1"/>
    </source>
</evidence>
<name>A0ABQ9HF38_9NEOP</name>
<sequence length="187" mass="21070">MRTAWEFGSSPLRREWVSAATRPDKNPGQLRSFVISSAGCAVSPAISSKQTSLGGERPPEALSISPQRRNFSLARRRNFLRHGDSPFPSRAPRRHLPVFCPARGGFISQCFRAVCTSTHSRVYRTPPAESLVWDPPQWRSVVLSQDPRSFCHQPASETVARVVEHGSRYNDDYTYWEVRLSKESTPA</sequence>
<protein>
    <submittedName>
        <fullName evidence="1">Uncharacterized protein</fullName>
    </submittedName>
</protein>